<protein>
    <submittedName>
        <fullName evidence="2">Uncharacterized protein</fullName>
    </submittedName>
</protein>
<feature type="transmembrane region" description="Helical" evidence="1">
    <location>
        <begin position="12"/>
        <end position="30"/>
    </location>
</feature>
<dbReference type="Proteomes" id="UP000033731">
    <property type="component" value="Unassembled WGS sequence"/>
</dbReference>
<proteinExistence type="predicted"/>
<evidence type="ECO:0000256" key="1">
    <source>
        <dbReference type="SAM" id="Phobius"/>
    </source>
</evidence>
<dbReference type="AlphaFoldDB" id="A0A0F4VIF5"/>
<comment type="caution">
    <text evidence="2">The sequence shown here is derived from an EMBL/GenBank/DDBJ whole genome shotgun (WGS) entry which is preliminary data.</text>
</comment>
<feature type="transmembrane region" description="Helical" evidence="1">
    <location>
        <begin position="85"/>
        <end position="106"/>
    </location>
</feature>
<evidence type="ECO:0000313" key="3">
    <source>
        <dbReference type="Proteomes" id="UP000033731"/>
    </source>
</evidence>
<sequence>MNKMLSKIDFIITSFIAWVIAWAIPLSYTGRSYIANYNYDKYMAFGLWILIPFCLLSSYCSCRILTNTKVEEYIQERWHELKHPIFVILLCFFLVYIISLTGRLMYKLYYAESAIGGFINLAKLFLANTFLSTLYMQFYKTFKNKEIS</sequence>
<reference evidence="2 3" key="1">
    <citation type="journal article" date="2015" name="Phytopathology">
        <title>Genomes of Candidatus Liberibacter solanacearum haplotype A from New Zealand and the USA suggest significant genome plasticity in the species.</title>
        <authorList>
            <person name="Thompson S.M."/>
            <person name="Johnson C.P."/>
            <person name="Lu A.Y."/>
            <person name="Frampton R.A."/>
            <person name="Sullivan K.L."/>
            <person name="Fiers M.W."/>
            <person name="Crowhurst R.N."/>
            <person name="Pitman A.R."/>
            <person name="Scott I."/>
            <person name="Gudmestad N.C."/>
            <person name="Smith G.R."/>
        </authorList>
    </citation>
    <scope>NUCLEOTIDE SEQUENCE [LARGE SCALE GENOMIC DNA]</scope>
    <source>
        <strain evidence="2 3">LsoNZ1</strain>
    </source>
</reference>
<keyword evidence="1" id="KW-0472">Membrane</keyword>
<dbReference type="EMBL" id="JMTK01000002">
    <property type="protein sequence ID" value="KJZ81691.1"/>
    <property type="molecule type" value="Genomic_DNA"/>
</dbReference>
<keyword evidence="1" id="KW-0812">Transmembrane</keyword>
<dbReference type="PATRIC" id="fig|556287.8.peg.369"/>
<accession>A0A0F4VIF5</accession>
<keyword evidence="3" id="KW-1185">Reference proteome</keyword>
<feature type="transmembrane region" description="Helical" evidence="1">
    <location>
        <begin position="118"/>
        <end position="138"/>
    </location>
</feature>
<feature type="transmembrane region" description="Helical" evidence="1">
    <location>
        <begin position="42"/>
        <end position="65"/>
    </location>
</feature>
<organism evidence="2 3">
    <name type="scientific">Candidatus Liberibacter solanacearum</name>
    <dbReference type="NCBI Taxonomy" id="556287"/>
    <lineage>
        <taxon>Bacteria</taxon>
        <taxon>Pseudomonadati</taxon>
        <taxon>Pseudomonadota</taxon>
        <taxon>Alphaproteobacteria</taxon>
        <taxon>Hyphomicrobiales</taxon>
        <taxon>Rhizobiaceae</taxon>
        <taxon>Liberibacter</taxon>
    </lineage>
</organism>
<name>A0A0F4VIF5_9HYPH</name>
<evidence type="ECO:0000313" key="2">
    <source>
        <dbReference type="EMBL" id="KJZ81691.1"/>
    </source>
</evidence>
<gene>
    <name evidence="2" type="ORF">DJ66_0413</name>
</gene>
<keyword evidence="1" id="KW-1133">Transmembrane helix</keyword>